<feature type="signal peptide" evidence="2">
    <location>
        <begin position="1"/>
        <end position="22"/>
    </location>
</feature>
<dbReference type="Proteomes" id="UP000566071">
    <property type="component" value="Unassembled WGS sequence"/>
</dbReference>
<accession>A0ABX1W5J8</accession>
<organism evidence="3 4">
    <name type="scientific">Mucilaginibacter humi</name>
    <dbReference type="NCBI Taxonomy" id="2732510"/>
    <lineage>
        <taxon>Bacteria</taxon>
        <taxon>Pseudomonadati</taxon>
        <taxon>Bacteroidota</taxon>
        <taxon>Sphingobacteriia</taxon>
        <taxon>Sphingobacteriales</taxon>
        <taxon>Sphingobacteriaceae</taxon>
        <taxon>Mucilaginibacter</taxon>
    </lineage>
</organism>
<protein>
    <submittedName>
        <fullName evidence="3">TonB-dependent receptor</fullName>
    </submittedName>
</protein>
<feature type="chain" id="PRO_5045264313" evidence="2">
    <location>
        <begin position="23"/>
        <end position="303"/>
    </location>
</feature>
<dbReference type="Gene3D" id="2.170.130.10">
    <property type="entry name" value="TonB-dependent receptor, plug domain"/>
    <property type="match status" value="1"/>
</dbReference>
<comment type="caution">
    <text evidence="3">The sequence shown here is derived from an EMBL/GenBank/DDBJ whole genome shotgun (WGS) entry which is preliminary data.</text>
</comment>
<keyword evidence="1 2" id="KW-0732">Signal</keyword>
<dbReference type="InterPro" id="IPR008969">
    <property type="entry name" value="CarboxyPept-like_regulatory"/>
</dbReference>
<evidence type="ECO:0000313" key="3">
    <source>
        <dbReference type="EMBL" id="NNU34893.1"/>
    </source>
</evidence>
<dbReference type="SUPFAM" id="SSF56935">
    <property type="entry name" value="Porins"/>
    <property type="match status" value="1"/>
</dbReference>
<reference evidence="3 4" key="1">
    <citation type="submission" date="2020-05" db="EMBL/GenBank/DDBJ databases">
        <authorList>
            <person name="Khan S.A."/>
            <person name="Jeon C.O."/>
            <person name="Chun B.H."/>
        </authorList>
    </citation>
    <scope>NUCLEOTIDE SEQUENCE [LARGE SCALE GENOMIC DNA]</scope>
    <source>
        <strain evidence="3 4">S1162</strain>
    </source>
</reference>
<proteinExistence type="predicted"/>
<dbReference type="InterPro" id="IPR037066">
    <property type="entry name" value="Plug_dom_sf"/>
</dbReference>
<dbReference type="Pfam" id="PF13620">
    <property type="entry name" value="CarboxypepD_reg"/>
    <property type="match status" value="1"/>
</dbReference>
<sequence length="303" mass="32425">MKTLIVTLTAARICFAFNLANGQTAPVKVSGQVMDNNKSPIDGATVLLLTAKDSALVKTALSNPDGSFVFANIKSGSYRIRVTYIGFHDYRSALFNVGDNAVVLPAITINTTSKALKQVEIVAQKPFIEQKIDRTIVNVGASISNTGATALEALEKAPGVTVDENGQISFKGKSGVMIMIDDKPTYLSGADLANYLKAMPASQLDQIELMSNPPAKYDASGNAGAINIKTKKSKARGFNGSVAASAGKAVYWRTLESVNLNYHTGKINLFGLAGYGGQNNYRRLDVSRTYRMQPTTLPHLTPN</sequence>
<dbReference type="EMBL" id="JABFCR010000077">
    <property type="protein sequence ID" value="NNU34893.1"/>
    <property type="molecule type" value="Genomic_DNA"/>
</dbReference>
<evidence type="ECO:0000256" key="1">
    <source>
        <dbReference type="ARBA" id="ARBA00022729"/>
    </source>
</evidence>
<evidence type="ECO:0000256" key="2">
    <source>
        <dbReference type="SAM" id="SignalP"/>
    </source>
</evidence>
<dbReference type="Gene3D" id="2.60.40.1120">
    <property type="entry name" value="Carboxypeptidase-like, regulatory domain"/>
    <property type="match status" value="1"/>
</dbReference>
<dbReference type="PANTHER" id="PTHR30069:SF29">
    <property type="entry name" value="HEMOGLOBIN AND HEMOGLOBIN-HAPTOGLOBIN-BINDING PROTEIN 1-RELATED"/>
    <property type="match status" value="1"/>
</dbReference>
<keyword evidence="3" id="KW-0675">Receptor</keyword>
<keyword evidence="4" id="KW-1185">Reference proteome</keyword>
<evidence type="ECO:0000313" key="4">
    <source>
        <dbReference type="Proteomes" id="UP000566071"/>
    </source>
</evidence>
<dbReference type="InterPro" id="IPR039426">
    <property type="entry name" value="TonB-dep_rcpt-like"/>
</dbReference>
<dbReference type="PANTHER" id="PTHR30069">
    <property type="entry name" value="TONB-DEPENDENT OUTER MEMBRANE RECEPTOR"/>
    <property type="match status" value="1"/>
</dbReference>
<name>A0ABX1W5J8_9SPHI</name>
<gene>
    <name evidence="3" type="ORF">HK413_14075</name>
</gene>
<dbReference type="SUPFAM" id="SSF49464">
    <property type="entry name" value="Carboxypeptidase regulatory domain-like"/>
    <property type="match status" value="1"/>
</dbReference>
<dbReference type="RefSeq" id="WP_175270560.1">
    <property type="nucleotide sequence ID" value="NZ_JABFCR010000077.1"/>
</dbReference>